<dbReference type="Pfam" id="PF00169">
    <property type="entry name" value="PH"/>
    <property type="match status" value="1"/>
</dbReference>
<dbReference type="Pfam" id="PF00609">
    <property type="entry name" value="DAGK_acc"/>
    <property type="match status" value="1"/>
</dbReference>
<dbReference type="PANTHER" id="PTHR11255">
    <property type="entry name" value="DIACYLGLYCEROL KINASE"/>
    <property type="match status" value="1"/>
</dbReference>
<comment type="similarity">
    <text evidence="3 14">Belongs to the eukaryotic diacylglycerol kinase family.</text>
</comment>
<dbReference type="Gene3D" id="1.10.150.50">
    <property type="entry name" value="Transcription Factor, Ets-1"/>
    <property type="match status" value="1"/>
</dbReference>
<dbReference type="EC" id="2.7.1.107" evidence="14"/>
<evidence type="ECO:0000259" key="16">
    <source>
        <dbReference type="PROSITE" id="PS50003"/>
    </source>
</evidence>
<evidence type="ECO:0000256" key="7">
    <source>
        <dbReference type="ARBA" id="ARBA00022723"/>
    </source>
</evidence>
<keyword evidence="12" id="KW-0862">Zinc</keyword>
<evidence type="ECO:0000256" key="4">
    <source>
        <dbReference type="ARBA" id="ARBA00022490"/>
    </source>
</evidence>
<dbReference type="Proteomes" id="UP000007879">
    <property type="component" value="Unassembled WGS sequence"/>
</dbReference>
<evidence type="ECO:0000256" key="1">
    <source>
        <dbReference type="ARBA" id="ARBA00002064"/>
    </source>
</evidence>
<feature type="region of interest" description="Disordered" evidence="15">
    <location>
        <begin position="529"/>
        <end position="564"/>
    </location>
</feature>
<dbReference type="STRING" id="400682.A0A1X7VMA8"/>
<dbReference type="EnsemblMetazoa" id="XM_020008318.1">
    <property type="protein sequence ID" value="XP_019863877.1"/>
    <property type="gene ID" value="LOC100642127"/>
</dbReference>
<evidence type="ECO:0000256" key="5">
    <source>
        <dbReference type="ARBA" id="ARBA00022553"/>
    </source>
</evidence>
<evidence type="ECO:0000256" key="6">
    <source>
        <dbReference type="ARBA" id="ARBA00022679"/>
    </source>
</evidence>
<reference evidence="20" key="2">
    <citation type="submission" date="2017-05" db="UniProtKB">
        <authorList>
            <consortium name="EnsemblMetazoa"/>
        </authorList>
    </citation>
    <scope>IDENTIFICATION</scope>
</reference>
<feature type="region of interest" description="Disordered" evidence="15">
    <location>
        <begin position="75"/>
        <end position="100"/>
    </location>
</feature>
<evidence type="ECO:0000313" key="21">
    <source>
        <dbReference type="Proteomes" id="UP000007879"/>
    </source>
</evidence>
<keyword evidence="5" id="KW-0597">Phosphoprotein</keyword>
<keyword evidence="13 14" id="KW-0067">ATP-binding</keyword>
<dbReference type="Pfam" id="PF22944">
    <property type="entry name" value="DGKD_4H"/>
    <property type="match status" value="1"/>
</dbReference>
<dbReference type="InterPro" id="IPR017438">
    <property type="entry name" value="ATP-NAD_kinase_N"/>
</dbReference>
<comment type="catalytic activity">
    <reaction evidence="14">
        <text>a 1,2-diacyl-sn-glycerol + ATP = a 1,2-diacyl-sn-glycero-3-phosphate + ADP + H(+)</text>
        <dbReference type="Rhea" id="RHEA:10272"/>
        <dbReference type="ChEBI" id="CHEBI:15378"/>
        <dbReference type="ChEBI" id="CHEBI:17815"/>
        <dbReference type="ChEBI" id="CHEBI:30616"/>
        <dbReference type="ChEBI" id="CHEBI:58608"/>
        <dbReference type="ChEBI" id="CHEBI:456216"/>
        <dbReference type="EC" id="2.7.1.107"/>
    </reaction>
</comment>
<dbReference type="InterPro" id="IPR001660">
    <property type="entry name" value="SAM"/>
</dbReference>
<dbReference type="KEGG" id="aqu:100642127"/>
<feature type="region of interest" description="Disordered" evidence="15">
    <location>
        <begin position="578"/>
        <end position="647"/>
    </location>
</feature>
<dbReference type="GO" id="GO:0007200">
    <property type="term" value="P:phospholipase C-activating G protein-coupled receptor signaling pathway"/>
    <property type="evidence" value="ECO:0007669"/>
    <property type="project" value="InterPro"/>
</dbReference>
<dbReference type="InterPro" id="IPR002219">
    <property type="entry name" value="PKC_DAG/PE"/>
</dbReference>
<dbReference type="InterPro" id="IPR046349">
    <property type="entry name" value="C1-like_sf"/>
</dbReference>
<proteinExistence type="inferred from homology"/>
<dbReference type="SUPFAM" id="SSF47769">
    <property type="entry name" value="SAM/Pointed domain"/>
    <property type="match status" value="1"/>
</dbReference>
<dbReference type="CDD" id="cd13274">
    <property type="entry name" value="PH_DGK_type2"/>
    <property type="match status" value="1"/>
</dbReference>
<dbReference type="InParanoid" id="A0A1X7VMA8"/>
<dbReference type="SMART" id="SM00233">
    <property type="entry name" value="PH"/>
    <property type="match status" value="1"/>
</dbReference>
<comment type="function">
    <text evidence="1">Phosphorylates diacylglycerol (DAG) to generate phosphatidic acid (PA).</text>
</comment>
<dbReference type="SUPFAM" id="SSF50729">
    <property type="entry name" value="PH domain-like"/>
    <property type="match status" value="1"/>
</dbReference>
<dbReference type="InterPro" id="IPR054474">
    <property type="entry name" value="DGKD_4H"/>
</dbReference>
<dbReference type="PANTHER" id="PTHR11255:SF109">
    <property type="entry name" value="DIACYLGLYCEROL KINASE ETA"/>
    <property type="match status" value="1"/>
</dbReference>
<dbReference type="FunFam" id="3.30.60.20:FF:000002">
    <property type="entry name" value="Diacylglycerol kinase"/>
    <property type="match status" value="1"/>
</dbReference>
<keyword evidence="7" id="KW-0479">Metal-binding</keyword>
<dbReference type="SMART" id="SM00454">
    <property type="entry name" value="SAM"/>
    <property type="match status" value="1"/>
</dbReference>
<dbReference type="GO" id="GO:0004143">
    <property type="term" value="F:ATP-dependent diacylglycerol kinase activity"/>
    <property type="evidence" value="ECO:0007669"/>
    <property type="project" value="UniProtKB-EC"/>
</dbReference>
<evidence type="ECO:0000256" key="10">
    <source>
        <dbReference type="ARBA" id="ARBA00022771"/>
    </source>
</evidence>
<dbReference type="GO" id="GO:0005886">
    <property type="term" value="C:plasma membrane"/>
    <property type="evidence" value="ECO:0007669"/>
    <property type="project" value="TreeGrafter"/>
</dbReference>
<keyword evidence="4" id="KW-0963">Cytoplasm</keyword>
<dbReference type="Gene3D" id="2.60.200.40">
    <property type="match status" value="1"/>
</dbReference>
<keyword evidence="8" id="KW-0677">Repeat</keyword>
<feature type="domain" description="DAGKc" evidence="19">
    <location>
        <begin position="370"/>
        <end position="505"/>
    </location>
</feature>
<dbReference type="OrthoDB" id="196165at2759"/>
<dbReference type="InterPro" id="IPR037607">
    <property type="entry name" value="DGK"/>
</dbReference>
<reference evidence="21" key="1">
    <citation type="journal article" date="2010" name="Nature">
        <title>The Amphimedon queenslandica genome and the evolution of animal complexity.</title>
        <authorList>
            <person name="Srivastava M."/>
            <person name="Simakov O."/>
            <person name="Chapman J."/>
            <person name="Fahey B."/>
            <person name="Gauthier M.E."/>
            <person name="Mitros T."/>
            <person name="Richards G.S."/>
            <person name="Conaco C."/>
            <person name="Dacre M."/>
            <person name="Hellsten U."/>
            <person name="Larroux C."/>
            <person name="Putnam N.H."/>
            <person name="Stanke M."/>
            <person name="Adamska M."/>
            <person name="Darling A."/>
            <person name="Degnan S.M."/>
            <person name="Oakley T.H."/>
            <person name="Plachetzki D.C."/>
            <person name="Zhai Y."/>
            <person name="Adamski M."/>
            <person name="Calcino A."/>
            <person name="Cummins S.F."/>
            <person name="Goodstein D.M."/>
            <person name="Harris C."/>
            <person name="Jackson D.J."/>
            <person name="Leys S.P."/>
            <person name="Shu S."/>
            <person name="Woodcroft B.J."/>
            <person name="Vervoort M."/>
            <person name="Kosik K.S."/>
            <person name="Manning G."/>
            <person name="Degnan B.M."/>
            <person name="Rokhsar D.S."/>
        </authorList>
    </citation>
    <scope>NUCLEOTIDE SEQUENCE [LARGE SCALE GENOMIC DNA]</scope>
</reference>
<dbReference type="Pfam" id="PF00781">
    <property type="entry name" value="DAGK_cat"/>
    <property type="match status" value="1"/>
</dbReference>
<dbReference type="Pfam" id="PF00536">
    <property type="entry name" value="SAM_1"/>
    <property type="match status" value="1"/>
</dbReference>
<evidence type="ECO:0000256" key="15">
    <source>
        <dbReference type="SAM" id="MobiDB-lite"/>
    </source>
</evidence>
<protein>
    <recommendedName>
        <fullName evidence="14">Diacylglycerol kinase</fullName>
        <shortName evidence="14">DAG kinase</shortName>
        <ecNumber evidence="14">2.7.1.107</ecNumber>
    </recommendedName>
</protein>
<evidence type="ECO:0000256" key="13">
    <source>
        <dbReference type="ARBA" id="ARBA00022840"/>
    </source>
</evidence>
<dbReference type="SMART" id="SM00045">
    <property type="entry name" value="DAGKa"/>
    <property type="match status" value="1"/>
</dbReference>
<dbReference type="GO" id="GO:0005737">
    <property type="term" value="C:cytoplasm"/>
    <property type="evidence" value="ECO:0007669"/>
    <property type="project" value="UniProtKB-SubCell"/>
</dbReference>
<evidence type="ECO:0000256" key="9">
    <source>
        <dbReference type="ARBA" id="ARBA00022741"/>
    </source>
</evidence>
<dbReference type="InterPro" id="IPR001849">
    <property type="entry name" value="PH_domain"/>
</dbReference>
<evidence type="ECO:0000256" key="8">
    <source>
        <dbReference type="ARBA" id="ARBA00022737"/>
    </source>
</evidence>
<evidence type="ECO:0000256" key="11">
    <source>
        <dbReference type="ARBA" id="ARBA00022777"/>
    </source>
</evidence>
<evidence type="ECO:0000259" key="18">
    <source>
        <dbReference type="PROSITE" id="PS50105"/>
    </source>
</evidence>
<keyword evidence="11 14" id="KW-0418">Kinase</keyword>
<keyword evidence="10" id="KW-0863">Zinc-finger</keyword>
<dbReference type="GO" id="GO:0008270">
    <property type="term" value="F:zinc ion binding"/>
    <property type="evidence" value="ECO:0007669"/>
    <property type="project" value="UniProtKB-KW"/>
</dbReference>
<gene>
    <name evidence="20" type="primary">100642127</name>
</gene>
<dbReference type="Gene3D" id="3.30.60.20">
    <property type="match status" value="2"/>
</dbReference>
<dbReference type="CDD" id="cd20852">
    <property type="entry name" value="C1_DGK_typeII_rpt2"/>
    <property type="match status" value="1"/>
</dbReference>
<feature type="domain" description="Phorbol-ester/DAG-type" evidence="17">
    <location>
        <begin position="287"/>
        <end position="338"/>
    </location>
</feature>
<dbReference type="InterPro" id="IPR013761">
    <property type="entry name" value="SAM/pointed_sf"/>
</dbReference>
<keyword evidence="6 14" id="KW-0808">Transferase</keyword>
<dbReference type="Gene3D" id="2.30.29.30">
    <property type="entry name" value="Pleckstrin-homology domain (PH domain)/Phosphotyrosine-binding domain (PTB)"/>
    <property type="match status" value="1"/>
</dbReference>
<name>A0A1X7VMA8_AMPQE</name>
<evidence type="ECO:0000256" key="14">
    <source>
        <dbReference type="RuleBase" id="RU361128"/>
    </source>
</evidence>
<dbReference type="SUPFAM" id="SSF111331">
    <property type="entry name" value="NAD kinase/diacylglycerol kinase-like"/>
    <property type="match status" value="1"/>
</dbReference>
<dbReference type="CDD" id="cd20800">
    <property type="entry name" value="C1_DGK_typeII_rpt1"/>
    <property type="match status" value="1"/>
</dbReference>
<accession>A0A1X7VMA8</accession>
<dbReference type="PROSITE" id="PS00479">
    <property type="entry name" value="ZF_DAG_PE_1"/>
    <property type="match status" value="1"/>
</dbReference>
<keyword evidence="9 14" id="KW-0547">Nucleotide-binding</keyword>
<dbReference type="FunFam" id="2.60.200.40:FF:000012">
    <property type="entry name" value="Diacylglycerol kinase"/>
    <property type="match status" value="1"/>
</dbReference>
<feature type="compositionally biased region" description="Low complexity" evidence="15">
    <location>
        <begin position="536"/>
        <end position="554"/>
    </location>
</feature>
<keyword evidence="21" id="KW-1185">Reference proteome</keyword>
<evidence type="ECO:0000259" key="17">
    <source>
        <dbReference type="PROSITE" id="PS50081"/>
    </source>
</evidence>
<evidence type="ECO:0000256" key="12">
    <source>
        <dbReference type="ARBA" id="ARBA00022833"/>
    </source>
</evidence>
<evidence type="ECO:0000256" key="3">
    <source>
        <dbReference type="ARBA" id="ARBA00009280"/>
    </source>
</evidence>
<evidence type="ECO:0000256" key="2">
    <source>
        <dbReference type="ARBA" id="ARBA00004496"/>
    </source>
</evidence>
<feature type="domain" description="SAM" evidence="18">
    <location>
        <begin position="1222"/>
        <end position="1285"/>
    </location>
</feature>
<dbReference type="PROSITE" id="PS50003">
    <property type="entry name" value="PH_DOMAIN"/>
    <property type="match status" value="1"/>
</dbReference>
<dbReference type="eggNOG" id="KOG1170">
    <property type="taxonomic scope" value="Eukaryota"/>
</dbReference>
<dbReference type="Pfam" id="PF00130">
    <property type="entry name" value="C1_1"/>
    <property type="match status" value="2"/>
</dbReference>
<feature type="domain" description="PH" evidence="16">
    <location>
        <begin position="105"/>
        <end position="198"/>
    </location>
</feature>
<feature type="domain" description="Phorbol-ester/DAG-type" evidence="17">
    <location>
        <begin position="215"/>
        <end position="265"/>
    </location>
</feature>
<dbReference type="InterPro" id="IPR001206">
    <property type="entry name" value="Diacylglycerol_kinase_cat_dom"/>
</dbReference>
<dbReference type="GO" id="GO:0046486">
    <property type="term" value="P:glycerolipid metabolic process"/>
    <property type="evidence" value="ECO:0007669"/>
    <property type="project" value="UniProtKB-ARBA"/>
</dbReference>
<dbReference type="InterPro" id="IPR000756">
    <property type="entry name" value="Diacylglycerol_kin_accessory"/>
</dbReference>
<feature type="compositionally biased region" description="Basic residues" evidence="15">
    <location>
        <begin position="81"/>
        <end position="91"/>
    </location>
</feature>
<evidence type="ECO:0000313" key="20">
    <source>
        <dbReference type="EnsemblMetazoa" id="Aqu2.1.41019_001"/>
    </source>
</evidence>
<dbReference type="InterPro" id="IPR011993">
    <property type="entry name" value="PH-like_dom_sf"/>
</dbReference>
<evidence type="ECO:0000259" key="19">
    <source>
        <dbReference type="PROSITE" id="PS50146"/>
    </source>
</evidence>
<sequence length="1296" mass="145198">MEDLQPEDDSNLKGNLVTRRIITRATTCPTRVTTCPAILDSEDESYCSEEEHDDSRKMEDEMLMSMKMGIERELAEDEDRHHRRISLHHSHSPSSSSSTFVPQVTIYKQGHLLRQTKTLGRLVKRYCSVENHKMFMTKKKEDKLREEVLLKDATLVENSTQNVNNSFTIMTPHQNVILVANSRKEMEEWLTAIKQSVQRANNAEILDSFHHLDGQHSWFSCSHPRPVYCNVCGEALGRVTFKGLSCEVCKFKCHRHCVFSVNQKCKWATRTNLESDGVKVSQDLSFPHQWMEGNLPSGSKCSVCKRACGSLIRLQDFRCLWCKGTVHADCKDSVTTPCTLGSLNLSTLPPSAIQQSNDIVKGMWEPLKLPSHDPVLAFVNSKSGDNKGVRFLRRLKYWLNPLQVFDLAISGPESGLLLFQRFNKFRVLVFGGDGSIGWVLSTIDKLHLHSKCMVGVVPLGTGNDLARVLGWGGQCSDEEKIPTLLNEMECSSYRLLDRWSVWFTTDTSVDAHDLVKNFQRSRSVGSVDSKSQILVSPDDPSRSFSSPSHPACSPSTPPTLDHTHLNTLTVPLDTISTVSSGSSQYHSAHSRTSSIGTAPADEPSDDGGESKEEKVEEEGETLHIVPDDTALTRKSRSPPKTLALSSSPKIRLKDTCSTLQSSVMSHISTVLLSENETDVISSAQVLCELVSQFVLSLQGQQKVNLSEDEFTNDPLMQKCSVLNDKLRKLILTLNNDVGTPNNEERTNSNAQPKTKVFQSRDCLMARANSLKKAVQNVIDMTEKVVDTQQEVITDLTPPQIICQPSPSARASEETEHFFSDMKELYCMNNYFGIGFDAKIAYEFHTRREENPGQFKNRTKNKILYGYLGGREFFTNTQKNLERKLKLECDGKEIQLPQRLQGLVFLNIPSYMSGTNFWGTEREKEGFSAPSIDDKLLEVAGVTGFMHVATAKVLGIQNQRLAQCRTAKVTLHTQVMVQVDGEAWSQDPGVILISHKNRAKMIVKDKAFVQSLESWSQRQPVGGGGGGPELPLTSPSVINLQEALTTDEIKKYQEINATVRPLIDCLQAESEHNADFHFDIASHIAAATVCLDRVFPSLDVVSDTADLEHLQDVERTVKSLLQETLWFLNMEKISIEKEEEIRQLVKVVEVQVKRVMIPHPLLQRTSRRASDSVLVHRTVHHDPHARSPVLTSHRERSGHLVNAEMISASNRVIENIGKDVPDWTIDDVCHWLDGIGFSECITATCSIGCDGKQLLSMKTEDMHALGIDKISVQTKMRQALQTLRSPKNSLSERRLTK</sequence>
<dbReference type="Gene3D" id="3.40.50.10330">
    <property type="entry name" value="Probable inorganic polyphosphate/atp-NAD kinase, domain 1"/>
    <property type="match status" value="1"/>
</dbReference>
<dbReference type="EnsemblMetazoa" id="Aqu2.1.41019_001">
    <property type="protein sequence ID" value="Aqu2.1.41019_001"/>
    <property type="gene ID" value="Aqu2.1.41019"/>
</dbReference>
<dbReference type="PROSITE" id="PS50146">
    <property type="entry name" value="DAGK"/>
    <property type="match status" value="1"/>
</dbReference>
<comment type="subcellular location">
    <subcellularLocation>
        <location evidence="2">Cytoplasm</location>
    </subcellularLocation>
</comment>
<organism evidence="20">
    <name type="scientific">Amphimedon queenslandica</name>
    <name type="common">Sponge</name>
    <dbReference type="NCBI Taxonomy" id="400682"/>
    <lineage>
        <taxon>Eukaryota</taxon>
        <taxon>Metazoa</taxon>
        <taxon>Porifera</taxon>
        <taxon>Demospongiae</taxon>
        <taxon>Heteroscleromorpha</taxon>
        <taxon>Haplosclerida</taxon>
        <taxon>Niphatidae</taxon>
        <taxon>Amphimedon</taxon>
    </lineage>
</organism>
<dbReference type="SMART" id="SM00109">
    <property type="entry name" value="C1"/>
    <property type="match status" value="2"/>
</dbReference>
<dbReference type="PROSITE" id="PS50105">
    <property type="entry name" value="SAM_DOMAIN"/>
    <property type="match status" value="1"/>
</dbReference>
<dbReference type="PROSITE" id="PS50081">
    <property type="entry name" value="ZF_DAG_PE_2"/>
    <property type="match status" value="2"/>
</dbReference>
<dbReference type="SMART" id="SM00046">
    <property type="entry name" value="DAGKc"/>
    <property type="match status" value="1"/>
</dbReference>
<dbReference type="GO" id="GO:0005524">
    <property type="term" value="F:ATP binding"/>
    <property type="evidence" value="ECO:0007669"/>
    <property type="project" value="UniProtKB-KW"/>
</dbReference>
<dbReference type="SUPFAM" id="SSF57889">
    <property type="entry name" value="Cysteine-rich domain"/>
    <property type="match status" value="2"/>
</dbReference>
<dbReference type="InterPro" id="IPR016064">
    <property type="entry name" value="NAD/diacylglycerol_kinase_sf"/>
</dbReference>